<name>A0A917A044_9SPHN</name>
<dbReference type="Proteomes" id="UP000635071">
    <property type="component" value="Unassembled WGS sequence"/>
</dbReference>
<dbReference type="SUPFAM" id="SSF48295">
    <property type="entry name" value="TrpR-like"/>
    <property type="match status" value="1"/>
</dbReference>
<reference evidence="1" key="2">
    <citation type="submission" date="2020-09" db="EMBL/GenBank/DDBJ databases">
        <authorList>
            <person name="Sun Q."/>
            <person name="Zhou Y."/>
        </authorList>
    </citation>
    <scope>NUCLEOTIDE SEQUENCE</scope>
    <source>
        <strain evidence="1">CGMCC 1.15519</strain>
    </source>
</reference>
<evidence type="ECO:0000313" key="1">
    <source>
        <dbReference type="EMBL" id="GGE20670.1"/>
    </source>
</evidence>
<dbReference type="Gene3D" id="1.10.10.10">
    <property type="entry name" value="Winged helix-like DNA-binding domain superfamily/Winged helix DNA-binding domain"/>
    <property type="match status" value="1"/>
</dbReference>
<sequence>MASRPGTPAEFAEIMPAALFDDLPSPNTTRWVASRKAQILAAINDGRISRAHACARYRISEAELRLWERAVECAGVPGLRVTRVQIYRSVFEGRER</sequence>
<dbReference type="InterPro" id="IPR010921">
    <property type="entry name" value="Trp_repressor/repl_initiator"/>
</dbReference>
<evidence type="ECO:0008006" key="3">
    <source>
        <dbReference type="Google" id="ProtNLM"/>
    </source>
</evidence>
<dbReference type="AlphaFoldDB" id="A0A917A044"/>
<organism evidence="1 2">
    <name type="scientific">Sandarakinorhabdus glacialis</name>
    <dbReference type="NCBI Taxonomy" id="1614636"/>
    <lineage>
        <taxon>Bacteria</taxon>
        <taxon>Pseudomonadati</taxon>
        <taxon>Pseudomonadota</taxon>
        <taxon>Alphaproteobacteria</taxon>
        <taxon>Sphingomonadales</taxon>
        <taxon>Sphingosinicellaceae</taxon>
        <taxon>Sandarakinorhabdus</taxon>
    </lineage>
</organism>
<dbReference type="InterPro" id="IPR036388">
    <property type="entry name" value="WH-like_DNA-bd_sf"/>
</dbReference>
<dbReference type="GO" id="GO:0043565">
    <property type="term" value="F:sequence-specific DNA binding"/>
    <property type="evidence" value="ECO:0007669"/>
    <property type="project" value="InterPro"/>
</dbReference>
<dbReference type="Pfam" id="PF06627">
    <property type="entry name" value="DUF1153"/>
    <property type="match status" value="1"/>
</dbReference>
<dbReference type="EMBL" id="BMJM01000014">
    <property type="protein sequence ID" value="GGE20670.1"/>
    <property type="molecule type" value="Genomic_DNA"/>
</dbReference>
<reference evidence="1" key="1">
    <citation type="journal article" date="2014" name="Int. J. Syst. Evol. Microbiol.">
        <title>Complete genome sequence of Corynebacterium casei LMG S-19264T (=DSM 44701T), isolated from a smear-ripened cheese.</title>
        <authorList>
            <consortium name="US DOE Joint Genome Institute (JGI-PGF)"/>
            <person name="Walter F."/>
            <person name="Albersmeier A."/>
            <person name="Kalinowski J."/>
            <person name="Ruckert C."/>
        </authorList>
    </citation>
    <scope>NUCLEOTIDE SEQUENCE</scope>
    <source>
        <strain evidence="1">CGMCC 1.15519</strain>
    </source>
</reference>
<accession>A0A917A044</accession>
<gene>
    <name evidence="1" type="ORF">GCM10011529_29160</name>
</gene>
<protein>
    <recommendedName>
        <fullName evidence="3">DUF1153 domain-containing protein</fullName>
    </recommendedName>
</protein>
<proteinExistence type="predicted"/>
<dbReference type="RefSeq" id="WP_243450799.1">
    <property type="nucleotide sequence ID" value="NZ_BMJM01000014.1"/>
</dbReference>
<dbReference type="InterPro" id="IPR009534">
    <property type="entry name" value="DUF1153"/>
</dbReference>
<keyword evidence="2" id="KW-1185">Reference proteome</keyword>
<comment type="caution">
    <text evidence="1">The sequence shown here is derived from an EMBL/GenBank/DDBJ whole genome shotgun (WGS) entry which is preliminary data.</text>
</comment>
<evidence type="ECO:0000313" key="2">
    <source>
        <dbReference type="Proteomes" id="UP000635071"/>
    </source>
</evidence>